<dbReference type="Gene3D" id="3.30.70.330">
    <property type="match status" value="2"/>
</dbReference>
<reference evidence="4" key="1">
    <citation type="journal article" date="2013" name="Genetics">
        <title>The draft genome and transcriptome of Panagrellus redivivus are shaped by the harsh demands of a free-living lifestyle.</title>
        <authorList>
            <person name="Srinivasan J."/>
            <person name="Dillman A.R."/>
            <person name="Macchietto M.G."/>
            <person name="Heikkinen L."/>
            <person name="Lakso M."/>
            <person name="Fracchia K.M."/>
            <person name="Antoshechkin I."/>
            <person name="Mortazavi A."/>
            <person name="Wong G."/>
            <person name="Sternberg P.W."/>
        </authorList>
    </citation>
    <scope>NUCLEOTIDE SEQUENCE [LARGE SCALE GENOMIC DNA]</scope>
    <source>
        <strain evidence="4">MT8872</strain>
    </source>
</reference>
<protein>
    <submittedName>
        <fullName evidence="5">RRM domain-containing protein</fullName>
    </submittedName>
</protein>
<dbReference type="GO" id="GO:0005737">
    <property type="term" value="C:cytoplasm"/>
    <property type="evidence" value="ECO:0007669"/>
    <property type="project" value="TreeGrafter"/>
</dbReference>
<evidence type="ECO:0000313" key="5">
    <source>
        <dbReference type="WBParaSite" id="Pan_g733.t1"/>
    </source>
</evidence>
<feature type="domain" description="RRM" evidence="3">
    <location>
        <begin position="146"/>
        <end position="227"/>
    </location>
</feature>
<dbReference type="PROSITE" id="PS50102">
    <property type="entry name" value="RRM"/>
    <property type="match status" value="1"/>
</dbReference>
<dbReference type="GO" id="GO:0043005">
    <property type="term" value="C:neuron projection"/>
    <property type="evidence" value="ECO:0007669"/>
    <property type="project" value="TreeGrafter"/>
</dbReference>
<dbReference type="InterPro" id="IPR035979">
    <property type="entry name" value="RBD_domain_sf"/>
</dbReference>
<evidence type="ECO:0000313" key="4">
    <source>
        <dbReference type="Proteomes" id="UP000492821"/>
    </source>
</evidence>
<dbReference type="SUPFAM" id="SSF54928">
    <property type="entry name" value="RNA-binding domain, RBD"/>
    <property type="match status" value="2"/>
</dbReference>
<dbReference type="GO" id="GO:0000900">
    <property type="term" value="F:mRNA regulatory element binding translation repressor activity"/>
    <property type="evidence" value="ECO:0007669"/>
    <property type="project" value="TreeGrafter"/>
</dbReference>
<keyword evidence="1" id="KW-0694">RNA-binding</keyword>
<evidence type="ECO:0000256" key="1">
    <source>
        <dbReference type="PROSITE-ProRule" id="PRU00176"/>
    </source>
</evidence>
<dbReference type="InterPro" id="IPR034819">
    <property type="entry name" value="CPEB"/>
</dbReference>
<dbReference type="SMART" id="SM00360">
    <property type="entry name" value="RRM"/>
    <property type="match status" value="1"/>
</dbReference>
<keyword evidence="4" id="KW-1185">Reference proteome</keyword>
<sequence>MSSASKPVESETPAQPDVPNKSTIPTWQGEIKPRLLTNQEVSRRIFIGWSRTVPHSILMEAFARFGRYSYIDNNKGNGNHCYLVFESPDSVQAMIHCAHKRKGGLYFDFFYDGKLEHIQVIPWYCQDLYYSNPKVQSVDRSKTAFNTVFIGAIHALLTASAIAEIFEETFGTVAYADLRCDGNSYPIGCGSVTFADTESCRKAVAMGSVDVVTSKFGRRITIDPFVRACPCSVPNCSQLGKVFCKDCFNYFCLGCFQPHPLYHVGVDVLSFRKR</sequence>
<dbReference type="Pfam" id="PF00076">
    <property type="entry name" value="RRM_1"/>
    <property type="match status" value="1"/>
</dbReference>
<dbReference type="GO" id="GO:0008135">
    <property type="term" value="F:translation factor activity, RNA binding"/>
    <property type="evidence" value="ECO:0007669"/>
    <property type="project" value="TreeGrafter"/>
</dbReference>
<proteinExistence type="predicted"/>
<dbReference type="Proteomes" id="UP000492821">
    <property type="component" value="Unassembled WGS sequence"/>
</dbReference>
<evidence type="ECO:0000259" key="3">
    <source>
        <dbReference type="PROSITE" id="PS50102"/>
    </source>
</evidence>
<feature type="region of interest" description="Disordered" evidence="2">
    <location>
        <begin position="1"/>
        <end position="25"/>
    </location>
</feature>
<dbReference type="WBParaSite" id="Pan_g733.t1">
    <property type="protein sequence ID" value="Pan_g733.t1"/>
    <property type="gene ID" value="Pan_g733"/>
</dbReference>
<reference evidence="5" key="2">
    <citation type="submission" date="2020-10" db="UniProtKB">
        <authorList>
            <consortium name="WormBaseParasite"/>
        </authorList>
    </citation>
    <scope>IDENTIFICATION</scope>
</reference>
<dbReference type="GO" id="GO:2000766">
    <property type="term" value="P:negative regulation of cytoplasmic translation"/>
    <property type="evidence" value="ECO:0007669"/>
    <property type="project" value="TreeGrafter"/>
</dbReference>
<accession>A0A7E4W5Q0</accession>
<dbReference type="PANTHER" id="PTHR12566">
    <property type="entry name" value="CYTOPLASMIC POLYADENYLATION ELEMENT BINDING PROTEIN CPEB"/>
    <property type="match status" value="1"/>
</dbReference>
<dbReference type="InterPro" id="IPR000504">
    <property type="entry name" value="RRM_dom"/>
</dbReference>
<dbReference type="AlphaFoldDB" id="A0A7E4W5Q0"/>
<dbReference type="GO" id="GO:0003730">
    <property type="term" value="F:mRNA 3'-UTR binding"/>
    <property type="evidence" value="ECO:0007669"/>
    <property type="project" value="InterPro"/>
</dbReference>
<organism evidence="4 5">
    <name type="scientific">Panagrellus redivivus</name>
    <name type="common">Microworm</name>
    <dbReference type="NCBI Taxonomy" id="6233"/>
    <lineage>
        <taxon>Eukaryota</taxon>
        <taxon>Metazoa</taxon>
        <taxon>Ecdysozoa</taxon>
        <taxon>Nematoda</taxon>
        <taxon>Chromadorea</taxon>
        <taxon>Rhabditida</taxon>
        <taxon>Tylenchina</taxon>
        <taxon>Panagrolaimomorpha</taxon>
        <taxon>Panagrolaimoidea</taxon>
        <taxon>Panagrolaimidae</taxon>
        <taxon>Panagrellus</taxon>
    </lineage>
</organism>
<evidence type="ECO:0000256" key="2">
    <source>
        <dbReference type="SAM" id="MobiDB-lite"/>
    </source>
</evidence>
<dbReference type="GO" id="GO:0045202">
    <property type="term" value="C:synapse"/>
    <property type="evidence" value="ECO:0007669"/>
    <property type="project" value="TreeGrafter"/>
</dbReference>
<dbReference type="InterPro" id="IPR012677">
    <property type="entry name" value="Nucleotide-bd_a/b_plait_sf"/>
</dbReference>
<dbReference type="GO" id="GO:0043022">
    <property type="term" value="F:ribosome binding"/>
    <property type="evidence" value="ECO:0007669"/>
    <property type="project" value="TreeGrafter"/>
</dbReference>
<dbReference type="GO" id="GO:0005634">
    <property type="term" value="C:nucleus"/>
    <property type="evidence" value="ECO:0007669"/>
    <property type="project" value="TreeGrafter"/>
</dbReference>
<name>A0A7E4W5Q0_PANRE</name>
<dbReference type="PANTHER" id="PTHR12566:SF9">
    <property type="entry name" value="CYTOPLASMIC POLYADENYLATION ELEMENT-BINDING PROTEIN 1"/>
    <property type="match status" value="1"/>
</dbReference>